<evidence type="ECO:0000313" key="1">
    <source>
        <dbReference type="EMBL" id="QHS89637.1"/>
    </source>
</evidence>
<protein>
    <submittedName>
        <fullName evidence="1">Uncharacterized protein</fullName>
    </submittedName>
</protein>
<name>A0A6C0BBJ8_9ZZZZ</name>
<accession>A0A6C0BBJ8</accession>
<organism evidence="1">
    <name type="scientific">viral metagenome</name>
    <dbReference type="NCBI Taxonomy" id="1070528"/>
    <lineage>
        <taxon>unclassified sequences</taxon>
        <taxon>metagenomes</taxon>
        <taxon>organismal metagenomes</taxon>
    </lineage>
</organism>
<sequence>MSYIFYNCYIESCDKWGRYKIVFKDATPETKNIIASLRNTDDSSQKLKIYDWFFYAKPGKILEKKDFLEKKYADIELSISQWVYKDTSGKHFIMKCVKNIR</sequence>
<reference evidence="1" key="1">
    <citation type="journal article" date="2020" name="Nature">
        <title>Giant virus diversity and host interactions through global metagenomics.</title>
        <authorList>
            <person name="Schulz F."/>
            <person name="Roux S."/>
            <person name="Paez-Espino D."/>
            <person name="Jungbluth S."/>
            <person name="Walsh D.A."/>
            <person name="Denef V.J."/>
            <person name="McMahon K.D."/>
            <person name="Konstantinidis K.T."/>
            <person name="Eloe-Fadrosh E.A."/>
            <person name="Kyrpides N.C."/>
            <person name="Woyke T."/>
        </authorList>
    </citation>
    <scope>NUCLEOTIDE SEQUENCE</scope>
    <source>
        <strain evidence="1">GVMAG-M-3300010160-26</strain>
    </source>
</reference>
<proteinExistence type="predicted"/>
<dbReference type="AlphaFoldDB" id="A0A6C0BBJ8"/>
<dbReference type="EMBL" id="MN739115">
    <property type="protein sequence ID" value="QHS89637.1"/>
    <property type="molecule type" value="Genomic_DNA"/>
</dbReference>